<comment type="caution">
    <text evidence="10">The sequence shown here is derived from an EMBL/GenBank/DDBJ whole genome shotgun (WGS) entry which is preliminary data.</text>
</comment>
<dbReference type="InterPro" id="IPR036398">
    <property type="entry name" value="CA_dom_sf"/>
</dbReference>
<feature type="domain" description="Alpha-carbonic anhydrase" evidence="9">
    <location>
        <begin position="20"/>
        <end position="291"/>
    </location>
</feature>
<sequence length="292" mass="32508">MLSATVLFALVTVSVASEGAKWKYGETDSHGYGPPDWGKVSKFCDYTAQSPINIETPVKKDASLKGLRFAIENRNRRVSGAIKNNGHAPTLTIDKLKGKARLTGGPLGYSVFMLQQFHFHFGCDYDAGSEHLVNGKPYPGELHLVTYNTKYADFDTAASQSDGLAVIGVFFEEKKKREKGKGRKHYYALLKLYYALRRIRDFGAEASVRYIALLDLVPELKDLSSFFSYKGSLTTPPCYQSVRWIVLKEPIQFPGPLFGAMRRLKNGEGGLMCGNFRPPQKLNGRVVSEFDG</sequence>
<keyword evidence="6 8" id="KW-0456">Lyase</keyword>
<evidence type="ECO:0000256" key="7">
    <source>
        <dbReference type="ARBA" id="ARBA00048348"/>
    </source>
</evidence>
<keyword evidence="4 8" id="KW-0479">Metal-binding</keyword>
<dbReference type="PROSITE" id="PS00162">
    <property type="entry name" value="ALPHA_CA_1"/>
    <property type="match status" value="1"/>
</dbReference>
<dbReference type="Gene3D" id="3.10.200.10">
    <property type="entry name" value="Alpha carbonic anhydrase"/>
    <property type="match status" value="1"/>
</dbReference>
<evidence type="ECO:0000256" key="1">
    <source>
        <dbReference type="ARBA" id="ARBA00001947"/>
    </source>
</evidence>
<feature type="signal peptide" evidence="8">
    <location>
        <begin position="1"/>
        <end position="16"/>
    </location>
</feature>
<comment type="function">
    <text evidence="8">Reversible hydration of carbon dioxide.</text>
</comment>
<dbReference type="InterPro" id="IPR018338">
    <property type="entry name" value="Carbonic_anhydrase_a-class_CS"/>
</dbReference>
<evidence type="ECO:0000256" key="3">
    <source>
        <dbReference type="ARBA" id="ARBA00012925"/>
    </source>
</evidence>
<keyword evidence="11" id="KW-1185">Reference proteome</keyword>
<dbReference type="SUPFAM" id="SSF51069">
    <property type="entry name" value="Carbonic anhydrase"/>
    <property type="match status" value="1"/>
</dbReference>
<keyword evidence="5 8" id="KW-0862">Zinc</keyword>
<organism evidence="10 11">
    <name type="scientific">Pocillopora meandrina</name>
    <dbReference type="NCBI Taxonomy" id="46732"/>
    <lineage>
        <taxon>Eukaryota</taxon>
        <taxon>Metazoa</taxon>
        <taxon>Cnidaria</taxon>
        <taxon>Anthozoa</taxon>
        <taxon>Hexacorallia</taxon>
        <taxon>Scleractinia</taxon>
        <taxon>Astrocoeniina</taxon>
        <taxon>Pocilloporidae</taxon>
        <taxon>Pocillopora</taxon>
    </lineage>
</organism>
<dbReference type="InterPro" id="IPR001148">
    <property type="entry name" value="CA_dom"/>
</dbReference>
<dbReference type="CDD" id="cd00326">
    <property type="entry name" value="alpha_CA"/>
    <property type="match status" value="1"/>
</dbReference>
<dbReference type="GO" id="GO:0005737">
    <property type="term" value="C:cytoplasm"/>
    <property type="evidence" value="ECO:0007669"/>
    <property type="project" value="TreeGrafter"/>
</dbReference>
<proteinExistence type="inferred from homology"/>
<dbReference type="PANTHER" id="PTHR18952:SF141">
    <property type="entry name" value="CARBONIC ANHYDRASE"/>
    <property type="match status" value="1"/>
</dbReference>
<evidence type="ECO:0000313" key="10">
    <source>
        <dbReference type="EMBL" id="CAH3145440.1"/>
    </source>
</evidence>
<evidence type="ECO:0000256" key="8">
    <source>
        <dbReference type="RuleBase" id="RU367011"/>
    </source>
</evidence>
<dbReference type="Proteomes" id="UP001159428">
    <property type="component" value="Unassembled WGS sequence"/>
</dbReference>
<dbReference type="AlphaFoldDB" id="A0AAU9XGW0"/>
<comment type="catalytic activity">
    <reaction evidence="7 8">
        <text>hydrogencarbonate + H(+) = CO2 + H2O</text>
        <dbReference type="Rhea" id="RHEA:10748"/>
        <dbReference type="ChEBI" id="CHEBI:15377"/>
        <dbReference type="ChEBI" id="CHEBI:15378"/>
        <dbReference type="ChEBI" id="CHEBI:16526"/>
        <dbReference type="ChEBI" id="CHEBI:17544"/>
        <dbReference type="EC" id="4.2.1.1"/>
    </reaction>
</comment>
<evidence type="ECO:0000313" key="11">
    <source>
        <dbReference type="Proteomes" id="UP001159428"/>
    </source>
</evidence>
<dbReference type="PROSITE" id="PS51144">
    <property type="entry name" value="ALPHA_CA_2"/>
    <property type="match status" value="1"/>
</dbReference>
<protein>
    <recommendedName>
        <fullName evidence="3 8">Carbonic anhydrase</fullName>
        <ecNumber evidence="3 8">4.2.1.1</ecNumber>
    </recommendedName>
</protein>
<dbReference type="EC" id="4.2.1.1" evidence="3 8"/>
<dbReference type="SMART" id="SM01057">
    <property type="entry name" value="Carb_anhydrase"/>
    <property type="match status" value="1"/>
</dbReference>
<keyword evidence="8" id="KW-0732">Signal</keyword>
<evidence type="ECO:0000256" key="5">
    <source>
        <dbReference type="ARBA" id="ARBA00022833"/>
    </source>
</evidence>
<dbReference type="EMBL" id="CALNXJ010000040">
    <property type="protein sequence ID" value="CAH3145440.1"/>
    <property type="molecule type" value="Genomic_DNA"/>
</dbReference>
<dbReference type="Pfam" id="PF00194">
    <property type="entry name" value="Carb_anhydrase"/>
    <property type="match status" value="1"/>
</dbReference>
<evidence type="ECO:0000259" key="9">
    <source>
        <dbReference type="PROSITE" id="PS51144"/>
    </source>
</evidence>
<name>A0AAU9XGW0_9CNID</name>
<feature type="chain" id="PRO_5043113510" description="Carbonic anhydrase" evidence="8">
    <location>
        <begin position="17"/>
        <end position="292"/>
    </location>
</feature>
<evidence type="ECO:0000256" key="2">
    <source>
        <dbReference type="ARBA" id="ARBA00010718"/>
    </source>
</evidence>
<reference evidence="10 11" key="1">
    <citation type="submission" date="2022-05" db="EMBL/GenBank/DDBJ databases">
        <authorList>
            <consortium name="Genoscope - CEA"/>
            <person name="William W."/>
        </authorList>
    </citation>
    <scope>NUCLEOTIDE SEQUENCE [LARGE SCALE GENOMIC DNA]</scope>
</reference>
<dbReference type="InterPro" id="IPR023561">
    <property type="entry name" value="Carbonic_anhydrase_a-class"/>
</dbReference>
<comment type="similarity">
    <text evidence="2 8">Belongs to the alpha-carbonic anhydrase family.</text>
</comment>
<dbReference type="PANTHER" id="PTHR18952">
    <property type="entry name" value="CARBONIC ANHYDRASE"/>
    <property type="match status" value="1"/>
</dbReference>
<dbReference type="GO" id="GO:0008270">
    <property type="term" value="F:zinc ion binding"/>
    <property type="evidence" value="ECO:0007669"/>
    <property type="project" value="UniProtKB-UniRule"/>
</dbReference>
<gene>
    <name evidence="10" type="ORF">PMEA_00022581</name>
</gene>
<dbReference type="GO" id="GO:0004089">
    <property type="term" value="F:carbonate dehydratase activity"/>
    <property type="evidence" value="ECO:0007669"/>
    <property type="project" value="UniProtKB-UniRule"/>
</dbReference>
<evidence type="ECO:0000256" key="6">
    <source>
        <dbReference type="ARBA" id="ARBA00023239"/>
    </source>
</evidence>
<evidence type="ECO:0000256" key="4">
    <source>
        <dbReference type="ARBA" id="ARBA00022723"/>
    </source>
</evidence>
<accession>A0AAU9XGW0</accession>
<comment type="cofactor">
    <cofactor evidence="1 8">
        <name>Zn(2+)</name>
        <dbReference type="ChEBI" id="CHEBI:29105"/>
    </cofactor>
</comment>